<evidence type="ECO:0000313" key="4">
    <source>
        <dbReference type="Proteomes" id="UP000015527"/>
    </source>
</evidence>
<dbReference type="Proteomes" id="UP000015527">
    <property type="component" value="Unassembled WGS sequence"/>
</dbReference>
<keyword evidence="4" id="KW-1185">Reference proteome</keyword>
<evidence type="ECO:0000259" key="2">
    <source>
        <dbReference type="Pfam" id="PF20469"/>
    </source>
</evidence>
<dbReference type="InterPro" id="IPR003959">
    <property type="entry name" value="ATPase_AAA_core"/>
</dbReference>
<dbReference type="InterPro" id="IPR051396">
    <property type="entry name" value="Bact_Antivir_Def_Nuclease"/>
</dbReference>
<dbReference type="PANTHER" id="PTHR43581:SF4">
    <property type="entry name" value="ATP_GTP PHOSPHATASE"/>
    <property type="match status" value="1"/>
</dbReference>
<dbReference type="PATRIC" id="fig|1096930.3.peg.1781"/>
<proteinExistence type="predicted"/>
<dbReference type="GO" id="GO:0005524">
    <property type="term" value="F:ATP binding"/>
    <property type="evidence" value="ECO:0007669"/>
    <property type="project" value="InterPro"/>
</dbReference>
<name>T0HXP7_9SPHN</name>
<dbReference type="OrthoDB" id="9816534at2"/>
<reference evidence="3 4" key="1">
    <citation type="journal article" date="2013" name="Genome Announc.">
        <title>Genome Sequence of Novosphingobium lindaniclasticum LE124T, Isolated from a Hexachlorocyclohexane Dumpsite.</title>
        <authorList>
            <person name="Saxena A."/>
            <person name="Nayyar N."/>
            <person name="Sangwan N."/>
            <person name="Kumari R."/>
            <person name="Khurana J.P."/>
            <person name="Lal R."/>
        </authorList>
    </citation>
    <scope>NUCLEOTIDE SEQUENCE [LARGE SCALE GENOMIC DNA]</scope>
    <source>
        <strain evidence="3 4">LE124</strain>
    </source>
</reference>
<dbReference type="RefSeq" id="WP_021233693.1">
    <property type="nucleotide sequence ID" value="NZ_ATHL01000063.1"/>
</dbReference>
<evidence type="ECO:0000259" key="1">
    <source>
        <dbReference type="Pfam" id="PF13304"/>
    </source>
</evidence>
<dbReference type="AlphaFoldDB" id="T0HXP7"/>
<dbReference type="eggNOG" id="COG3593">
    <property type="taxonomic scope" value="Bacteria"/>
</dbReference>
<feature type="non-terminal residue" evidence="3">
    <location>
        <position position="1"/>
    </location>
</feature>
<accession>T0HXP7</accession>
<organism evidence="3 4">
    <name type="scientific">Novosphingobium lindaniclasticum LE124</name>
    <dbReference type="NCBI Taxonomy" id="1096930"/>
    <lineage>
        <taxon>Bacteria</taxon>
        <taxon>Pseudomonadati</taxon>
        <taxon>Pseudomonadota</taxon>
        <taxon>Alphaproteobacteria</taxon>
        <taxon>Sphingomonadales</taxon>
        <taxon>Sphingomonadaceae</taxon>
        <taxon>Novosphingobium</taxon>
    </lineage>
</organism>
<gene>
    <name evidence="3" type="ORF">L284_08990</name>
</gene>
<dbReference type="SUPFAM" id="SSF52540">
    <property type="entry name" value="P-loop containing nucleoside triphosphate hydrolases"/>
    <property type="match status" value="1"/>
</dbReference>
<comment type="caution">
    <text evidence="3">The sequence shown here is derived from an EMBL/GenBank/DDBJ whole genome shotgun (WGS) entry which is preliminary data.</text>
</comment>
<dbReference type="InterPro" id="IPR034139">
    <property type="entry name" value="TOPRIM_OLD"/>
</dbReference>
<dbReference type="EMBL" id="ATHL01000063">
    <property type="protein sequence ID" value="EQB16858.1"/>
    <property type="molecule type" value="Genomic_DNA"/>
</dbReference>
<dbReference type="CDD" id="cd01026">
    <property type="entry name" value="TOPRIM_OLD"/>
    <property type="match status" value="1"/>
</dbReference>
<dbReference type="InterPro" id="IPR027417">
    <property type="entry name" value="P-loop_NTPase"/>
</dbReference>
<feature type="domain" description="ATPase AAA-type core" evidence="1">
    <location>
        <begin position="64"/>
        <end position="141"/>
    </location>
</feature>
<dbReference type="Gene3D" id="3.40.50.300">
    <property type="entry name" value="P-loop containing nucleotide triphosphate hydrolases"/>
    <property type="match status" value="1"/>
</dbReference>
<dbReference type="GO" id="GO:0016887">
    <property type="term" value="F:ATP hydrolysis activity"/>
    <property type="evidence" value="ECO:0007669"/>
    <property type="project" value="InterPro"/>
</dbReference>
<feature type="domain" description="OLD protein-like TOPRIM" evidence="2">
    <location>
        <begin position="187"/>
        <end position="252"/>
    </location>
</feature>
<evidence type="ECO:0000313" key="3">
    <source>
        <dbReference type="EMBL" id="EQB16858.1"/>
    </source>
</evidence>
<dbReference type="Pfam" id="PF13304">
    <property type="entry name" value="AAA_21"/>
    <property type="match status" value="1"/>
</dbReference>
<protein>
    <submittedName>
        <fullName evidence="3">Uncharacterized protein</fullName>
    </submittedName>
</protein>
<sequence>IQPQDSRYERGTAGGQVKNQNAKASFYDDENLKSLSADLKALGYDWELETINPDTNEYDVRLSKQGTSFSVTAASSGERELLTYLFAIYALNVRDAVIVVDEPELHLHPRWQRALFQLFEKLSEQTGNQFVLATHSPTFISPASIQFVTRVYSENQRSKILRLNQPDLPIAKHLFNLVNSQNNERIFFSDKVLLVEGISDRIFFEKALDTLGRETSSEVIEVISVGGKGLFAAYQKLLAACHVSNALVADLDYIEQVGSPTLKSLFKLNAVEIKQDVIDNIKSLDGHALVARIEEALKVGSWDDARETWEYIKSRRIAVKPELSDEEKAALKSELEALRSDGMHILSEGALEAYLPVGLKSKDLEKLILFLDDQSFWDKLPQPNRDEIETIIASLLPVHVVEHEQEVAPLDIAAPSAA</sequence>
<dbReference type="Pfam" id="PF20469">
    <property type="entry name" value="OLD-like_TOPRIM"/>
    <property type="match status" value="1"/>
</dbReference>
<dbReference type="PANTHER" id="PTHR43581">
    <property type="entry name" value="ATP/GTP PHOSPHATASE"/>
    <property type="match status" value="1"/>
</dbReference>